<dbReference type="InterPro" id="IPR018642">
    <property type="entry name" value="DUF2066"/>
</dbReference>
<comment type="caution">
    <text evidence="1">The sequence shown here is derived from an EMBL/GenBank/DDBJ whole genome shotgun (WGS) entry which is preliminary data.</text>
</comment>
<gene>
    <name evidence="1" type="ORF">CHU95_13255</name>
</gene>
<accession>A0A255YVW0</accession>
<name>A0A255YVW0_9PROT</name>
<evidence type="ECO:0008006" key="3">
    <source>
        <dbReference type="Google" id="ProtNLM"/>
    </source>
</evidence>
<dbReference type="EMBL" id="NOXU01000030">
    <property type="protein sequence ID" value="OYQ33386.1"/>
    <property type="molecule type" value="Genomic_DNA"/>
</dbReference>
<protein>
    <recommendedName>
        <fullName evidence="3">DUF2066 domain-containing protein</fullName>
    </recommendedName>
</protein>
<dbReference type="Proteomes" id="UP000216998">
    <property type="component" value="Unassembled WGS sequence"/>
</dbReference>
<proteinExistence type="predicted"/>
<evidence type="ECO:0000313" key="1">
    <source>
        <dbReference type="EMBL" id="OYQ33386.1"/>
    </source>
</evidence>
<keyword evidence="2" id="KW-1185">Reference proteome</keyword>
<dbReference type="Pfam" id="PF09839">
    <property type="entry name" value="DUF2066"/>
    <property type="match status" value="1"/>
</dbReference>
<organism evidence="1 2">
    <name type="scientific">Niveispirillum lacus</name>
    <dbReference type="NCBI Taxonomy" id="1981099"/>
    <lineage>
        <taxon>Bacteria</taxon>
        <taxon>Pseudomonadati</taxon>
        <taxon>Pseudomonadota</taxon>
        <taxon>Alphaproteobacteria</taxon>
        <taxon>Rhodospirillales</taxon>
        <taxon>Azospirillaceae</taxon>
        <taxon>Niveispirillum</taxon>
    </lineage>
</organism>
<evidence type="ECO:0000313" key="2">
    <source>
        <dbReference type="Proteomes" id="UP000216998"/>
    </source>
</evidence>
<dbReference type="OrthoDB" id="7928976at2"/>
<sequence>MVACRTPDLAPNIATSEFKAMPVIRTPALRKSLSVTLIALGLALPASGQAVDDLFTVRDVGVDISSGNANLARDQGVREAQRKAFDLLFDRLTVDGTRTALPPVPSDVIERMVQSFEIQEERTSATRYVGKLAIRFNGAALRTYLRANNVAYAEVRSKPTLVLPVDQSGGTPVLWQTGTAWRQAWADLAPQQGGLVPVTVPFGEAADVADIGVEQALAGDATALRRIADRYGAGDVAVIVASGTPETGLTVTVALHPATGPAESFSLTQPPLPSEAGDAVNPTHRAAVEAVTHRFEERWTAATQIAGGALSDLTLTASFADQAGWLSIRRRLAGINTITQTTITSLSRSNAVLDLRHAGDIAQLRIALAQHDLVLEDGADGPVLRAMR</sequence>
<reference evidence="1 2" key="1">
    <citation type="submission" date="2017-07" db="EMBL/GenBank/DDBJ databases">
        <title>Niveispirillum cyanobacteriorum sp. nov., isolated from cyanobacterial aggregates in a eutrophic lake.</title>
        <authorList>
            <person name="Cai H."/>
        </authorList>
    </citation>
    <scope>NUCLEOTIDE SEQUENCE [LARGE SCALE GENOMIC DNA]</scope>
    <source>
        <strain evidence="2">TH1-14</strain>
    </source>
</reference>
<dbReference type="AlphaFoldDB" id="A0A255YVW0"/>